<evidence type="ECO:0000256" key="1">
    <source>
        <dbReference type="ARBA" id="ARBA00010768"/>
    </source>
</evidence>
<evidence type="ECO:0000256" key="3">
    <source>
        <dbReference type="SAM" id="MobiDB-lite"/>
    </source>
</evidence>
<feature type="region of interest" description="Disordered" evidence="3">
    <location>
        <begin position="385"/>
        <end position="410"/>
    </location>
</feature>
<feature type="region of interest" description="Disordered" evidence="3">
    <location>
        <begin position="176"/>
        <end position="198"/>
    </location>
</feature>
<feature type="region of interest" description="Disordered" evidence="3">
    <location>
        <begin position="39"/>
        <end position="71"/>
    </location>
</feature>
<sequence>MVEQQQKQGRRRMPGEVFWPKIVLKKWLNLKSKDLDFAADEDENDDGSDIDDEQESCGCDGGGARRPAGDGEDDGAQIAVWWRVVYSYWIGNWRSRRAGKRSLGLFIRFLSAREKMDEELVLVPPLVRLVRRVVELGPPATFDSFITKMASQQLPNPDFGWMAKITLVTPPPFPSSHPTISLPAARSAAVPPSRRGSVAAGARLLPSASGPPPHESASSPAGTGLVLASAAGLTASSPAAAEGGRGGSRRGRRRGWPSGEAWPTEERREAARRAAAGGEGGSRENLESAPYKLRRRNSETLRAQYINTKELRVCVGTWNAGGKAPPGDLDIAEWLGTGGDAEPADIYVLGFQEVVPLSAGNVFGAEDGRPARAWESVIRGALRRAPQPSNKPRYKCYSQPPSPSRFDPPVDAAADELLLPGGTDTETDTDDDAAFSFPVPAEQHAVATPRKLSRLNHFSVVTDVGSEMLGDDGLDEPPPPPLQQRTLMRSLSRADRVGLVWPEQPLDLLPARALNAAASFKASRSFRSFRGSSRVADAAAGELEMIPDLDLDLDGALLRRKSRSPFVRIVSKQMVGIFLTVWVRRGLRKCVQNLKVSTVGVGAMGYIGNKGAVSVSMSIYQTMFCFVCTHLAAGEKPGDVHKRNADVQEIHRRTRFAAPGDQPLLRGIHEHDRIFWLGDLNYRLDVSYERAHELISTGSWSKLAEMDQLKRELKKGRAFDGWTEGVMEFAPTYKYELNSSKYIGDHHRGGRRTPAWCDRVLSYGKGLRLLSYRRSELALSDHRPVTATYAAEVEVFSSRKLQKALTLTDAEVEGGQVVPDLDF</sequence>
<organism evidence="5 6">
    <name type="scientific">Paspalum notatum var. saurae</name>
    <dbReference type="NCBI Taxonomy" id="547442"/>
    <lineage>
        <taxon>Eukaryota</taxon>
        <taxon>Viridiplantae</taxon>
        <taxon>Streptophyta</taxon>
        <taxon>Embryophyta</taxon>
        <taxon>Tracheophyta</taxon>
        <taxon>Spermatophyta</taxon>
        <taxon>Magnoliopsida</taxon>
        <taxon>Liliopsida</taxon>
        <taxon>Poales</taxon>
        <taxon>Poaceae</taxon>
        <taxon>PACMAD clade</taxon>
        <taxon>Panicoideae</taxon>
        <taxon>Andropogonodae</taxon>
        <taxon>Paspaleae</taxon>
        <taxon>Paspalinae</taxon>
        <taxon>Paspalum</taxon>
    </lineage>
</organism>
<name>A0AAQ3WSK1_PASNO</name>
<reference evidence="5 6" key="1">
    <citation type="submission" date="2024-02" db="EMBL/GenBank/DDBJ databases">
        <title>High-quality chromosome-scale genome assembly of Pensacola bahiagrass (Paspalum notatum Flugge var. saurae).</title>
        <authorList>
            <person name="Vega J.M."/>
            <person name="Podio M."/>
            <person name="Orjuela J."/>
            <person name="Siena L.A."/>
            <person name="Pessino S.C."/>
            <person name="Combes M.C."/>
            <person name="Mariac C."/>
            <person name="Albertini E."/>
            <person name="Pupilli F."/>
            <person name="Ortiz J.P.A."/>
            <person name="Leblanc O."/>
        </authorList>
    </citation>
    <scope>NUCLEOTIDE SEQUENCE [LARGE SCALE GENOMIC DNA]</scope>
    <source>
        <strain evidence="5">R1</strain>
        <tissue evidence="5">Leaf</tissue>
    </source>
</reference>
<dbReference type="FunFam" id="3.60.10.10:FF:000048">
    <property type="entry name" value="Type I inositol polyphosphate 5-phosphatase 2"/>
    <property type="match status" value="1"/>
</dbReference>
<dbReference type="SMART" id="SM00128">
    <property type="entry name" value="IPPc"/>
    <property type="match status" value="1"/>
</dbReference>
<keyword evidence="2" id="KW-0378">Hydrolase</keyword>
<keyword evidence="6" id="KW-1185">Reference proteome</keyword>
<feature type="region of interest" description="Disordered" evidence="3">
    <location>
        <begin position="203"/>
        <end position="222"/>
    </location>
</feature>
<dbReference type="GO" id="GO:0034485">
    <property type="term" value="F:phosphatidylinositol-3,4,5-trisphosphate 5-phosphatase activity"/>
    <property type="evidence" value="ECO:0007669"/>
    <property type="project" value="TreeGrafter"/>
</dbReference>
<gene>
    <name evidence="5" type="ORF">U9M48_021016</name>
</gene>
<feature type="region of interest" description="Disordered" evidence="3">
    <location>
        <begin position="236"/>
        <end position="293"/>
    </location>
</feature>
<evidence type="ECO:0000313" key="6">
    <source>
        <dbReference type="Proteomes" id="UP001341281"/>
    </source>
</evidence>
<dbReference type="InterPro" id="IPR036691">
    <property type="entry name" value="Endo/exonu/phosph_ase_sf"/>
</dbReference>
<proteinExistence type="inferred from homology"/>
<dbReference type="Proteomes" id="UP001341281">
    <property type="component" value="Chromosome 04"/>
</dbReference>
<dbReference type="InterPro" id="IPR045849">
    <property type="entry name" value="IP5P_plant"/>
</dbReference>
<dbReference type="Gene3D" id="3.60.10.10">
    <property type="entry name" value="Endonuclease/exonuclease/phosphatase"/>
    <property type="match status" value="2"/>
</dbReference>
<evidence type="ECO:0000313" key="5">
    <source>
        <dbReference type="EMBL" id="WVZ72582.1"/>
    </source>
</evidence>
<dbReference type="PANTHER" id="PTHR45666:SF14">
    <property type="entry name" value="INOSITOL POLYPHOSPHATE 5-PHOSPHATASE"/>
    <property type="match status" value="1"/>
</dbReference>
<feature type="compositionally biased region" description="Low complexity" evidence="3">
    <location>
        <begin position="181"/>
        <end position="195"/>
    </location>
</feature>
<feature type="compositionally biased region" description="Acidic residues" evidence="3">
    <location>
        <begin position="39"/>
        <end position="55"/>
    </location>
</feature>
<evidence type="ECO:0000259" key="4">
    <source>
        <dbReference type="SMART" id="SM00128"/>
    </source>
</evidence>
<dbReference type="GO" id="GO:0046856">
    <property type="term" value="P:phosphatidylinositol dephosphorylation"/>
    <property type="evidence" value="ECO:0007669"/>
    <property type="project" value="InterPro"/>
</dbReference>
<accession>A0AAQ3WSK1</accession>
<dbReference type="GO" id="GO:0004439">
    <property type="term" value="F:phosphatidylinositol-4,5-bisphosphate 5-phosphatase activity"/>
    <property type="evidence" value="ECO:0007669"/>
    <property type="project" value="TreeGrafter"/>
</dbReference>
<dbReference type="AlphaFoldDB" id="A0AAQ3WSK1"/>
<dbReference type="EMBL" id="CP144748">
    <property type="protein sequence ID" value="WVZ72582.1"/>
    <property type="molecule type" value="Genomic_DNA"/>
</dbReference>
<dbReference type="GO" id="GO:0004445">
    <property type="term" value="F:inositol-polyphosphate 5-phosphatase activity"/>
    <property type="evidence" value="ECO:0007669"/>
    <property type="project" value="InterPro"/>
</dbReference>
<protein>
    <recommendedName>
        <fullName evidence="4">Inositol polyphosphate-related phosphatase domain-containing protein</fullName>
    </recommendedName>
</protein>
<evidence type="ECO:0000256" key="2">
    <source>
        <dbReference type="ARBA" id="ARBA00022801"/>
    </source>
</evidence>
<dbReference type="SUPFAM" id="SSF56219">
    <property type="entry name" value="DNase I-like"/>
    <property type="match status" value="1"/>
</dbReference>
<feature type="domain" description="Inositol polyphosphate-related phosphatase" evidence="4">
    <location>
        <begin position="515"/>
        <end position="797"/>
    </location>
</feature>
<dbReference type="InterPro" id="IPR000300">
    <property type="entry name" value="IPPc"/>
</dbReference>
<dbReference type="Pfam" id="PF22669">
    <property type="entry name" value="Exo_endo_phos2"/>
    <property type="match status" value="2"/>
</dbReference>
<dbReference type="PANTHER" id="PTHR45666">
    <property type="entry name" value="TYPE IV INOSITOL POLYPHOSPHATE 5-PHOSPHATASE 9"/>
    <property type="match status" value="1"/>
</dbReference>
<comment type="similarity">
    <text evidence="1">Belongs to the inositol polyphosphate 5-phosphatase family.</text>
</comment>